<evidence type="ECO:0000313" key="2">
    <source>
        <dbReference type="EMBL" id="KAE9542278.1"/>
    </source>
</evidence>
<dbReference type="AlphaFoldDB" id="A0A6G0TZJ0"/>
<dbReference type="PANTHER" id="PTHR47163:SF2">
    <property type="entry name" value="SI:DKEY-17M8.2"/>
    <property type="match status" value="1"/>
</dbReference>
<evidence type="ECO:0000313" key="3">
    <source>
        <dbReference type="Proteomes" id="UP000475862"/>
    </source>
</evidence>
<dbReference type="SMART" id="SM01126">
    <property type="entry name" value="DDE_Tnp_IS1595"/>
    <property type="match status" value="1"/>
</dbReference>
<comment type="caution">
    <text evidence="2">The sequence shown here is derived from an EMBL/GenBank/DDBJ whole genome shotgun (WGS) entry which is preliminary data.</text>
</comment>
<reference evidence="2 3" key="1">
    <citation type="submission" date="2019-08" db="EMBL/GenBank/DDBJ databases">
        <title>The genome of the soybean aphid Biotype 1, its phylome, world population structure and adaptation to the North American continent.</title>
        <authorList>
            <person name="Giordano R."/>
            <person name="Donthu R.K."/>
            <person name="Hernandez A.G."/>
            <person name="Wright C.L."/>
            <person name="Zimin A.V."/>
        </authorList>
    </citation>
    <scope>NUCLEOTIDE SEQUENCE [LARGE SCALE GENOMIC DNA]</scope>
    <source>
        <tissue evidence="2">Whole aphids</tissue>
    </source>
</reference>
<accession>A0A6G0TZJ0</accession>
<feature type="domain" description="ISXO2-like transposase" evidence="1">
    <location>
        <begin position="157"/>
        <end position="282"/>
    </location>
</feature>
<evidence type="ECO:0000259" key="1">
    <source>
        <dbReference type="SMART" id="SM01126"/>
    </source>
</evidence>
<dbReference type="PANTHER" id="PTHR47163">
    <property type="entry name" value="DDE_TNP_IS1595 DOMAIN-CONTAINING PROTEIN"/>
    <property type="match status" value="1"/>
</dbReference>
<organism evidence="2 3">
    <name type="scientific">Aphis glycines</name>
    <name type="common">Soybean aphid</name>
    <dbReference type="NCBI Taxonomy" id="307491"/>
    <lineage>
        <taxon>Eukaryota</taxon>
        <taxon>Metazoa</taxon>
        <taxon>Ecdysozoa</taxon>
        <taxon>Arthropoda</taxon>
        <taxon>Hexapoda</taxon>
        <taxon>Insecta</taxon>
        <taxon>Pterygota</taxon>
        <taxon>Neoptera</taxon>
        <taxon>Paraneoptera</taxon>
        <taxon>Hemiptera</taxon>
        <taxon>Sternorrhyncha</taxon>
        <taxon>Aphidomorpha</taxon>
        <taxon>Aphidoidea</taxon>
        <taxon>Aphididae</taxon>
        <taxon>Aphidini</taxon>
        <taxon>Aphis</taxon>
        <taxon>Aphis</taxon>
    </lineage>
</organism>
<gene>
    <name evidence="2" type="ORF">AGLY_003405</name>
</gene>
<name>A0A6G0TZJ0_APHGL</name>
<keyword evidence="3" id="KW-1185">Reference proteome</keyword>
<protein>
    <recommendedName>
        <fullName evidence="1">ISXO2-like transposase domain-containing protein</fullName>
    </recommendedName>
</protein>
<sequence>MTSTIGHLYRNIIRDEVVCVQYSKDQGLLLADNPMTCVKVKDGVVYNGQLVEYLRSSKKRNSDGTMKKVVTLRCTKRGCQTYQSIRQDSDFYKYTDLNGRCNSQLSLCEIMEIVWFWVNLVPINQAVNWTGRSKNTIIGWYNLCRDIPVYCFSKKEKMGGPGYTVQIDESLFQGKSKYNRGRLQRGDHQPLREISNSISEDSDENEILAHGDQWRAYSTLNHHGYIHKTVNHSEFFIDSETGAHTQQIEGLWRIMKSKYNIKKNGASPLLDRQLKEEWWRSCQNPKTIFDAFLTDMKNTRKPYSKNPFNNAISNDNFEKYQLFTKEFQKYINDLEFEDGTKVIDSKLRSKEGYNDNPTCRQFQAAYKRLLVHNSIVGSVNGNCSILDNTNIESVNNNTNIEKEEELNFNFTWQTERHLIHHDYFENVHHLNPYIEDVCVYIAGFVTMKASKKFHVHFVNPIYWKQPKTAD</sequence>
<dbReference type="OrthoDB" id="6596289at2759"/>
<dbReference type="InterPro" id="IPR053164">
    <property type="entry name" value="IS1016-like_transposase"/>
</dbReference>
<dbReference type="InterPro" id="IPR024445">
    <property type="entry name" value="Tnp_ISXO2-like"/>
</dbReference>
<proteinExistence type="predicted"/>
<dbReference type="InterPro" id="IPR048367">
    <property type="entry name" value="TNP-like_RNaseH_C"/>
</dbReference>
<dbReference type="Pfam" id="PF21789">
    <property type="entry name" value="TNP-like_RNaseH_C"/>
    <property type="match status" value="1"/>
</dbReference>
<dbReference type="EMBL" id="VYZN01000011">
    <property type="protein sequence ID" value="KAE9542278.1"/>
    <property type="molecule type" value="Genomic_DNA"/>
</dbReference>
<dbReference type="Proteomes" id="UP000475862">
    <property type="component" value="Unassembled WGS sequence"/>
</dbReference>